<sequence>MASDKRGTKHQCLNCGMKYYDLNRDPILCPGCQTPLENPAVPEPTPSKAPDEEEKKPEDKNTTESVEVDPAAKVAGAEVVSFEDAEADTDDDDDDEKSADEIPDVEGVEDIGGEVDNAFVESDDDEDEKIDFGVNTAKDDE</sequence>
<protein>
    <recommendedName>
        <fullName evidence="3">TIGR02300 family protein</fullName>
    </recommendedName>
</protein>
<name>A0A3B0U7G5_9ZZZZ</name>
<evidence type="ECO:0000256" key="1">
    <source>
        <dbReference type="SAM" id="MobiDB-lite"/>
    </source>
</evidence>
<feature type="compositionally biased region" description="Acidic residues" evidence="1">
    <location>
        <begin position="81"/>
        <end position="113"/>
    </location>
</feature>
<feature type="region of interest" description="Disordered" evidence="1">
    <location>
        <begin position="26"/>
        <end position="141"/>
    </location>
</feature>
<dbReference type="EMBL" id="UOEQ01000274">
    <property type="protein sequence ID" value="VAW20439.1"/>
    <property type="molecule type" value="Genomic_DNA"/>
</dbReference>
<dbReference type="AlphaFoldDB" id="A0A3B0U7G5"/>
<proteinExistence type="predicted"/>
<dbReference type="Pfam" id="PF09538">
    <property type="entry name" value="FYDLN_acid"/>
    <property type="match status" value="1"/>
</dbReference>
<feature type="compositionally biased region" description="Basic and acidic residues" evidence="1">
    <location>
        <begin position="49"/>
        <end position="62"/>
    </location>
</feature>
<accession>A0A3B0U7G5</accession>
<gene>
    <name evidence="2" type="ORF">MNBD_ALPHA11-640</name>
</gene>
<organism evidence="2">
    <name type="scientific">hydrothermal vent metagenome</name>
    <dbReference type="NCBI Taxonomy" id="652676"/>
    <lineage>
        <taxon>unclassified sequences</taxon>
        <taxon>metagenomes</taxon>
        <taxon>ecological metagenomes</taxon>
    </lineage>
</organism>
<dbReference type="InterPro" id="IPR012644">
    <property type="entry name" value="CHP02300_FYDLN_acid"/>
</dbReference>
<evidence type="ECO:0000313" key="2">
    <source>
        <dbReference type="EMBL" id="VAW20439.1"/>
    </source>
</evidence>
<dbReference type="NCBIfam" id="TIGR02300">
    <property type="entry name" value="FYDLN_acid"/>
    <property type="match status" value="1"/>
</dbReference>
<evidence type="ECO:0008006" key="3">
    <source>
        <dbReference type="Google" id="ProtNLM"/>
    </source>
</evidence>
<reference evidence="2" key="1">
    <citation type="submission" date="2018-06" db="EMBL/GenBank/DDBJ databases">
        <authorList>
            <person name="Zhirakovskaya E."/>
        </authorList>
    </citation>
    <scope>NUCLEOTIDE SEQUENCE</scope>
</reference>